<evidence type="ECO:0000256" key="6">
    <source>
        <dbReference type="ARBA" id="ARBA00023002"/>
    </source>
</evidence>
<accession>A0A9Q0GWD5</accession>
<evidence type="ECO:0000256" key="10">
    <source>
        <dbReference type="RuleBase" id="RU000461"/>
    </source>
</evidence>
<dbReference type="InterPro" id="IPR002401">
    <property type="entry name" value="Cyt_P450_E_grp-I"/>
</dbReference>
<dbReference type="FunFam" id="1.10.630.10:FF:000026">
    <property type="entry name" value="Cytochrome P450 82C4"/>
    <property type="match status" value="1"/>
</dbReference>
<dbReference type="PANTHER" id="PTHR47947:SF1">
    <property type="entry name" value="CYTOCHROME P450 82E3"/>
    <property type="match status" value="1"/>
</dbReference>
<evidence type="ECO:0000256" key="1">
    <source>
        <dbReference type="ARBA" id="ARBA00004167"/>
    </source>
</evidence>
<evidence type="ECO:0000256" key="11">
    <source>
        <dbReference type="SAM" id="Phobius"/>
    </source>
</evidence>
<dbReference type="InterPro" id="IPR017972">
    <property type="entry name" value="Cyt_P450_CS"/>
</dbReference>
<comment type="subcellular location">
    <subcellularLocation>
        <location evidence="1">Membrane</location>
        <topology evidence="1">Single-pass membrane protein</topology>
    </subcellularLocation>
</comment>
<evidence type="ECO:0000256" key="8">
    <source>
        <dbReference type="ARBA" id="ARBA00023136"/>
    </source>
</evidence>
<dbReference type="AlphaFoldDB" id="A0A9Q0GWD5"/>
<dbReference type="PANTHER" id="PTHR47947">
    <property type="entry name" value="CYTOCHROME P450 82C3-RELATED"/>
    <property type="match status" value="1"/>
</dbReference>
<evidence type="ECO:0000313" key="12">
    <source>
        <dbReference type="EMBL" id="KAJ4955431.1"/>
    </source>
</evidence>
<keyword evidence="2 9" id="KW-0349">Heme</keyword>
<dbReference type="GO" id="GO:0016705">
    <property type="term" value="F:oxidoreductase activity, acting on paired donors, with incorporation or reduction of molecular oxygen"/>
    <property type="evidence" value="ECO:0007669"/>
    <property type="project" value="InterPro"/>
</dbReference>
<dbReference type="InterPro" id="IPR050651">
    <property type="entry name" value="Plant_Cytochrome_P450_Monoox"/>
</dbReference>
<keyword evidence="5 11" id="KW-1133">Transmembrane helix</keyword>
<dbReference type="GO" id="GO:0004497">
    <property type="term" value="F:monooxygenase activity"/>
    <property type="evidence" value="ECO:0007669"/>
    <property type="project" value="UniProtKB-KW"/>
</dbReference>
<comment type="similarity">
    <text evidence="10">Belongs to the cytochrome P450 family.</text>
</comment>
<keyword evidence="3 11" id="KW-0812">Transmembrane</keyword>
<evidence type="ECO:0000256" key="4">
    <source>
        <dbReference type="ARBA" id="ARBA00022723"/>
    </source>
</evidence>
<keyword evidence="7 9" id="KW-0408">Iron</keyword>
<name>A0A9Q0GWD5_9MAGN</name>
<dbReference type="Pfam" id="PF00067">
    <property type="entry name" value="p450"/>
    <property type="match status" value="1"/>
</dbReference>
<feature type="binding site" description="axial binding residue" evidence="9">
    <location>
        <position position="436"/>
    </location>
    <ligand>
        <name>heme</name>
        <dbReference type="ChEBI" id="CHEBI:30413"/>
    </ligand>
    <ligandPart>
        <name>Fe</name>
        <dbReference type="ChEBI" id="CHEBI:18248"/>
    </ligandPart>
</feature>
<keyword evidence="4 9" id="KW-0479">Metal-binding</keyword>
<evidence type="ECO:0000256" key="2">
    <source>
        <dbReference type="ARBA" id="ARBA00022617"/>
    </source>
</evidence>
<organism evidence="12 13">
    <name type="scientific">Protea cynaroides</name>
    <dbReference type="NCBI Taxonomy" id="273540"/>
    <lineage>
        <taxon>Eukaryota</taxon>
        <taxon>Viridiplantae</taxon>
        <taxon>Streptophyta</taxon>
        <taxon>Embryophyta</taxon>
        <taxon>Tracheophyta</taxon>
        <taxon>Spermatophyta</taxon>
        <taxon>Magnoliopsida</taxon>
        <taxon>Proteales</taxon>
        <taxon>Proteaceae</taxon>
        <taxon>Protea</taxon>
    </lineage>
</organism>
<dbReference type="InterPro" id="IPR001128">
    <property type="entry name" value="Cyt_P450"/>
</dbReference>
<evidence type="ECO:0008006" key="14">
    <source>
        <dbReference type="Google" id="ProtNLM"/>
    </source>
</evidence>
<dbReference type="Gene3D" id="1.10.630.10">
    <property type="entry name" value="Cytochrome P450"/>
    <property type="match status" value="1"/>
</dbReference>
<keyword evidence="10" id="KW-0503">Monooxygenase</keyword>
<dbReference type="Proteomes" id="UP001141806">
    <property type="component" value="Unassembled WGS sequence"/>
</dbReference>
<dbReference type="CDD" id="cd20654">
    <property type="entry name" value="CYP82"/>
    <property type="match status" value="1"/>
</dbReference>
<dbReference type="GO" id="GO:0005506">
    <property type="term" value="F:iron ion binding"/>
    <property type="evidence" value="ECO:0007669"/>
    <property type="project" value="InterPro"/>
</dbReference>
<keyword evidence="8 11" id="KW-0472">Membrane</keyword>
<dbReference type="PRINTS" id="PR00385">
    <property type="entry name" value="P450"/>
</dbReference>
<proteinExistence type="inferred from homology"/>
<dbReference type="EMBL" id="JAMYWD010000011">
    <property type="protein sequence ID" value="KAJ4955431.1"/>
    <property type="molecule type" value="Genomic_DNA"/>
</dbReference>
<gene>
    <name evidence="12" type="ORF">NE237_012214</name>
</gene>
<comment type="cofactor">
    <cofactor evidence="9">
        <name>heme</name>
        <dbReference type="ChEBI" id="CHEBI:30413"/>
    </cofactor>
</comment>
<dbReference type="OrthoDB" id="507451at2759"/>
<dbReference type="PROSITE" id="PS00086">
    <property type="entry name" value="CYTOCHROME_P450"/>
    <property type="match status" value="1"/>
</dbReference>
<evidence type="ECO:0000256" key="5">
    <source>
        <dbReference type="ARBA" id="ARBA00022989"/>
    </source>
</evidence>
<protein>
    <recommendedName>
        <fullName evidence="14">Cytochrome P450</fullName>
    </recommendedName>
</protein>
<reference evidence="12" key="1">
    <citation type="journal article" date="2023" name="Plant J.">
        <title>The genome of the king protea, Protea cynaroides.</title>
        <authorList>
            <person name="Chang J."/>
            <person name="Duong T.A."/>
            <person name="Schoeman C."/>
            <person name="Ma X."/>
            <person name="Roodt D."/>
            <person name="Barker N."/>
            <person name="Li Z."/>
            <person name="Van de Peer Y."/>
            <person name="Mizrachi E."/>
        </authorList>
    </citation>
    <scope>NUCLEOTIDE SEQUENCE</scope>
    <source>
        <tissue evidence="12">Young leaves</tissue>
    </source>
</reference>
<evidence type="ECO:0000256" key="9">
    <source>
        <dbReference type="PIRSR" id="PIRSR602401-1"/>
    </source>
</evidence>
<dbReference type="PRINTS" id="PR00463">
    <property type="entry name" value="EP450I"/>
</dbReference>
<evidence type="ECO:0000313" key="13">
    <source>
        <dbReference type="Proteomes" id="UP001141806"/>
    </source>
</evidence>
<dbReference type="InterPro" id="IPR036396">
    <property type="entry name" value="Cyt_P450_sf"/>
</dbReference>
<feature type="transmembrane region" description="Helical" evidence="11">
    <location>
        <begin position="6"/>
        <end position="23"/>
    </location>
</feature>
<evidence type="ECO:0000256" key="7">
    <source>
        <dbReference type="ARBA" id="ARBA00023004"/>
    </source>
</evidence>
<keyword evidence="13" id="KW-1185">Reference proteome</keyword>
<comment type="caution">
    <text evidence="12">The sequence shown here is derived from an EMBL/GenBank/DDBJ whole genome shotgun (WGS) entry which is preliminary data.</text>
</comment>
<sequence length="496" mass="56764">MQFPNSVEAIGTLFALLLLYFLWRIKAKKLKMAPTPSGALPIIGHLHLLTGQEPSHRTLAAMADKYGPAIMLRLGVHHTLVVSSWELVKDCFTTNDKVFATRPRVAASKYLGYHHAIFAFTPYGPYWRGIRKVATLELLSKIRLDKLKHVRASVVNTSIKELYSLWTKDGGARPVKVEMRQWFEHLILNVITEMVAGKRYFGNMSSGYEDEAQRVRKAVAELMYLFGVFVVSDAVPYCEWLDFGGHIKAMKLLAVEFDYIFGKWLEEHRQKMDNFKSTYDRETIIKATILQVIAAGSDTMALTLIWALSLLMNNHHVLRKAQDELDSHVGRDRNVEEHDIKNLVYLNAIIKETLRLYPPAPLSVPHEAMEDCQVGGYHVPKGTRLFVNLWKLHRDPRVWPEPYEFKPERFLTTHADIDMKGQHFEFIPFGSGVRWCPGFNFATQVLHYTLARLLHGFNLDTPSISLVDMTEGFGITMPRATPLEILFSPRLPSKLF</sequence>
<evidence type="ECO:0000256" key="3">
    <source>
        <dbReference type="ARBA" id="ARBA00022692"/>
    </source>
</evidence>
<dbReference type="GO" id="GO:0016020">
    <property type="term" value="C:membrane"/>
    <property type="evidence" value="ECO:0007669"/>
    <property type="project" value="UniProtKB-SubCell"/>
</dbReference>
<keyword evidence="6 10" id="KW-0560">Oxidoreductase</keyword>
<dbReference type="SUPFAM" id="SSF48264">
    <property type="entry name" value="Cytochrome P450"/>
    <property type="match status" value="1"/>
</dbReference>
<dbReference type="GO" id="GO:0020037">
    <property type="term" value="F:heme binding"/>
    <property type="evidence" value="ECO:0007669"/>
    <property type="project" value="InterPro"/>
</dbReference>